<evidence type="ECO:0000313" key="3">
    <source>
        <dbReference type="EMBL" id="QDZ17940.1"/>
    </source>
</evidence>
<accession>A0A5B8MF93</accession>
<dbReference type="OrthoDB" id="428854at2759"/>
<feature type="region of interest" description="Disordered" evidence="1">
    <location>
        <begin position="1"/>
        <end position="155"/>
    </location>
</feature>
<dbReference type="Pfam" id="PF13878">
    <property type="entry name" value="zf-C2H2_3"/>
    <property type="match status" value="1"/>
</dbReference>
<protein>
    <recommendedName>
        <fullName evidence="2">N-acetyltransferase ESCO zinc-finger domain-containing protein</fullName>
    </recommendedName>
</protein>
<organism evidence="3 4">
    <name type="scientific">Chloropicon primus</name>
    <dbReference type="NCBI Taxonomy" id="1764295"/>
    <lineage>
        <taxon>Eukaryota</taxon>
        <taxon>Viridiplantae</taxon>
        <taxon>Chlorophyta</taxon>
        <taxon>Chloropicophyceae</taxon>
        <taxon>Chloropicales</taxon>
        <taxon>Chloropicaceae</taxon>
        <taxon>Chloropicon</taxon>
    </lineage>
</organism>
<gene>
    <name evidence="3" type="ORF">A3770_01p04580</name>
</gene>
<proteinExistence type="predicted"/>
<name>A0A5B8MF93_9CHLO</name>
<sequence>MKGRSGKGGPSGGKEKGGTMSLLQFFKPRTGPVVREIAVTATRRQRDDGDDGEEEGKRRRLEGEGREWEEFATPVKRPRGGEEGAGLGPACGAEEERTPKQEAKPAARRRGPDLARLGTPAQTYSRRKRPRVEELPSSPVANEEVGEPRPGGPVPTKLRQAYLDLGQSNFGPVKCPTCGLLYTIGEPTDERTHRQFHKKFLSSRGQGGWKEGEAMAEGEALVVPERA</sequence>
<feature type="compositionally biased region" description="Gly residues" evidence="1">
    <location>
        <begin position="1"/>
        <end position="12"/>
    </location>
</feature>
<dbReference type="AlphaFoldDB" id="A0A5B8MF93"/>
<feature type="compositionally biased region" description="Basic and acidic residues" evidence="1">
    <location>
        <begin position="94"/>
        <end position="113"/>
    </location>
</feature>
<dbReference type="PANTHER" id="PTHR45884">
    <property type="entry name" value="N-ACETYLTRANSFERASE ECO"/>
    <property type="match status" value="1"/>
</dbReference>
<evidence type="ECO:0000259" key="2">
    <source>
        <dbReference type="Pfam" id="PF13878"/>
    </source>
</evidence>
<evidence type="ECO:0000256" key="1">
    <source>
        <dbReference type="SAM" id="MobiDB-lite"/>
    </source>
</evidence>
<dbReference type="STRING" id="1764295.A0A5B8MF93"/>
<evidence type="ECO:0000313" key="4">
    <source>
        <dbReference type="Proteomes" id="UP000316726"/>
    </source>
</evidence>
<dbReference type="GO" id="GO:0061733">
    <property type="term" value="F:protein-lysine-acetyltransferase activity"/>
    <property type="evidence" value="ECO:0007669"/>
    <property type="project" value="TreeGrafter"/>
</dbReference>
<dbReference type="InterPro" id="IPR028005">
    <property type="entry name" value="AcTrfase_ESCO_Znf_dom"/>
</dbReference>
<reference evidence="3 4" key="1">
    <citation type="submission" date="2018-07" db="EMBL/GenBank/DDBJ databases">
        <title>The complete nuclear genome of the prasinophyte Chloropicon primus (CCMP1205).</title>
        <authorList>
            <person name="Pombert J.-F."/>
            <person name="Otis C."/>
            <person name="Turmel M."/>
            <person name="Lemieux C."/>
        </authorList>
    </citation>
    <scope>NUCLEOTIDE SEQUENCE [LARGE SCALE GENOMIC DNA]</scope>
    <source>
        <strain evidence="3 4">CCMP1205</strain>
    </source>
</reference>
<keyword evidence="4" id="KW-1185">Reference proteome</keyword>
<dbReference type="PANTHER" id="PTHR45884:SF2">
    <property type="entry name" value="N-ACETYLTRANSFERASE ECO"/>
    <property type="match status" value="1"/>
</dbReference>
<dbReference type="EMBL" id="CP031034">
    <property type="protein sequence ID" value="QDZ17940.1"/>
    <property type="molecule type" value="Genomic_DNA"/>
</dbReference>
<feature type="domain" description="N-acetyltransferase ESCO zinc-finger" evidence="2">
    <location>
        <begin position="160"/>
        <end position="199"/>
    </location>
</feature>
<dbReference type="GO" id="GO:0000785">
    <property type="term" value="C:chromatin"/>
    <property type="evidence" value="ECO:0007669"/>
    <property type="project" value="TreeGrafter"/>
</dbReference>
<dbReference type="Proteomes" id="UP000316726">
    <property type="component" value="Chromosome 1"/>
</dbReference>
<dbReference type="GO" id="GO:0007064">
    <property type="term" value="P:mitotic sister chromatid cohesion"/>
    <property type="evidence" value="ECO:0007669"/>
    <property type="project" value="TreeGrafter"/>
</dbReference>
<feature type="compositionally biased region" description="Basic and acidic residues" evidence="1">
    <location>
        <begin position="55"/>
        <end position="69"/>
    </location>
</feature>
<dbReference type="GO" id="GO:0005634">
    <property type="term" value="C:nucleus"/>
    <property type="evidence" value="ECO:0007669"/>
    <property type="project" value="TreeGrafter"/>
</dbReference>